<protein>
    <submittedName>
        <fullName evidence="1">Uncharacterized protein</fullName>
    </submittedName>
</protein>
<accession>A0ABR2YD50</accession>
<sequence length="74" mass="8023">MIQTGFGGDQEPNLQKLIVAAAIAHVERNISGSCGKAGNISSQSRDWDTIEFKINFVALPADYRYRKKAGSAPI</sequence>
<dbReference type="EMBL" id="JALJOT010000015">
    <property type="protein sequence ID" value="KAK9902801.1"/>
    <property type="molecule type" value="Genomic_DNA"/>
</dbReference>
<keyword evidence="2" id="KW-1185">Reference proteome</keyword>
<proteinExistence type="predicted"/>
<evidence type="ECO:0000313" key="2">
    <source>
        <dbReference type="Proteomes" id="UP001491310"/>
    </source>
</evidence>
<gene>
    <name evidence="1" type="ORF">WJX75_006407</name>
</gene>
<dbReference type="Proteomes" id="UP001491310">
    <property type="component" value="Unassembled WGS sequence"/>
</dbReference>
<organism evidence="1 2">
    <name type="scientific">Coccomyxa subellipsoidea</name>
    <dbReference type="NCBI Taxonomy" id="248742"/>
    <lineage>
        <taxon>Eukaryota</taxon>
        <taxon>Viridiplantae</taxon>
        <taxon>Chlorophyta</taxon>
        <taxon>core chlorophytes</taxon>
        <taxon>Trebouxiophyceae</taxon>
        <taxon>Trebouxiophyceae incertae sedis</taxon>
        <taxon>Coccomyxaceae</taxon>
        <taxon>Coccomyxa</taxon>
    </lineage>
</organism>
<reference evidence="1 2" key="1">
    <citation type="journal article" date="2024" name="Nat. Commun.">
        <title>Phylogenomics reveals the evolutionary origins of lichenization in chlorophyte algae.</title>
        <authorList>
            <person name="Puginier C."/>
            <person name="Libourel C."/>
            <person name="Otte J."/>
            <person name="Skaloud P."/>
            <person name="Haon M."/>
            <person name="Grisel S."/>
            <person name="Petersen M."/>
            <person name="Berrin J.G."/>
            <person name="Delaux P.M."/>
            <person name="Dal Grande F."/>
            <person name="Keller J."/>
        </authorList>
    </citation>
    <scope>NUCLEOTIDE SEQUENCE [LARGE SCALE GENOMIC DNA]</scope>
    <source>
        <strain evidence="1 2">SAG 216-7</strain>
    </source>
</reference>
<evidence type="ECO:0000313" key="1">
    <source>
        <dbReference type="EMBL" id="KAK9902801.1"/>
    </source>
</evidence>
<name>A0ABR2YD50_9CHLO</name>
<comment type="caution">
    <text evidence="1">The sequence shown here is derived from an EMBL/GenBank/DDBJ whole genome shotgun (WGS) entry which is preliminary data.</text>
</comment>